<organism evidence="2 3">
    <name type="scientific">Dendrobium chrysotoxum</name>
    <name type="common">Orchid</name>
    <dbReference type="NCBI Taxonomy" id="161865"/>
    <lineage>
        <taxon>Eukaryota</taxon>
        <taxon>Viridiplantae</taxon>
        <taxon>Streptophyta</taxon>
        <taxon>Embryophyta</taxon>
        <taxon>Tracheophyta</taxon>
        <taxon>Spermatophyta</taxon>
        <taxon>Magnoliopsida</taxon>
        <taxon>Liliopsida</taxon>
        <taxon>Asparagales</taxon>
        <taxon>Orchidaceae</taxon>
        <taxon>Epidendroideae</taxon>
        <taxon>Malaxideae</taxon>
        <taxon>Dendrobiinae</taxon>
        <taxon>Dendrobium</taxon>
    </lineage>
</organism>
<dbReference type="Proteomes" id="UP000775213">
    <property type="component" value="Unassembled WGS sequence"/>
</dbReference>
<protein>
    <submittedName>
        <fullName evidence="2">Uncharacterized protein</fullName>
    </submittedName>
</protein>
<evidence type="ECO:0000256" key="1">
    <source>
        <dbReference type="SAM" id="MobiDB-lite"/>
    </source>
</evidence>
<evidence type="ECO:0000313" key="2">
    <source>
        <dbReference type="EMBL" id="KAH0448673.1"/>
    </source>
</evidence>
<comment type="caution">
    <text evidence="2">The sequence shown here is derived from an EMBL/GenBank/DDBJ whole genome shotgun (WGS) entry which is preliminary data.</text>
</comment>
<proteinExistence type="predicted"/>
<sequence length="74" mass="8643">MGVNFKLGTKSSMKMDEQNLIQNSNVQVFKNVNLIQRQNNPNSNTYNLDDPFIWQPAKKGHDDNEYDQEEEEPN</sequence>
<keyword evidence="3" id="KW-1185">Reference proteome</keyword>
<feature type="region of interest" description="Disordered" evidence="1">
    <location>
        <begin position="39"/>
        <end position="74"/>
    </location>
</feature>
<dbReference type="EMBL" id="JAGFBR010000019">
    <property type="protein sequence ID" value="KAH0448673.1"/>
    <property type="molecule type" value="Genomic_DNA"/>
</dbReference>
<dbReference type="AlphaFoldDB" id="A0AAV7FZ47"/>
<feature type="compositionally biased region" description="Acidic residues" evidence="1">
    <location>
        <begin position="64"/>
        <end position="74"/>
    </location>
</feature>
<gene>
    <name evidence="2" type="ORF">IEQ34_022473</name>
</gene>
<evidence type="ECO:0000313" key="3">
    <source>
        <dbReference type="Proteomes" id="UP000775213"/>
    </source>
</evidence>
<reference evidence="2 3" key="1">
    <citation type="journal article" date="2021" name="Hortic Res">
        <title>Chromosome-scale assembly of the Dendrobium chrysotoxum genome enhances the understanding of orchid evolution.</title>
        <authorList>
            <person name="Zhang Y."/>
            <person name="Zhang G.Q."/>
            <person name="Zhang D."/>
            <person name="Liu X.D."/>
            <person name="Xu X.Y."/>
            <person name="Sun W.H."/>
            <person name="Yu X."/>
            <person name="Zhu X."/>
            <person name="Wang Z.W."/>
            <person name="Zhao X."/>
            <person name="Zhong W.Y."/>
            <person name="Chen H."/>
            <person name="Yin W.L."/>
            <person name="Huang T."/>
            <person name="Niu S.C."/>
            <person name="Liu Z.J."/>
        </authorList>
    </citation>
    <scope>NUCLEOTIDE SEQUENCE [LARGE SCALE GENOMIC DNA]</scope>
    <source>
        <strain evidence="2">Lindl</strain>
    </source>
</reference>
<name>A0AAV7FZ47_DENCH</name>
<accession>A0AAV7FZ47</accession>